<dbReference type="AlphaFoldDB" id="A0A2N3U9L3"/>
<dbReference type="InterPro" id="IPR050832">
    <property type="entry name" value="Bact_Acetyltransf"/>
</dbReference>
<feature type="domain" description="N-acetyltransferase" evidence="3">
    <location>
        <begin position="49"/>
        <end position="189"/>
    </location>
</feature>
<reference evidence="4 5" key="1">
    <citation type="submission" date="2017-12" db="EMBL/GenBank/DDBJ databases">
        <title>Genomic Encyclopedia of Type Strains, Phase III (KMG-III): the genomes of soil and plant-associated and newly described type strains.</title>
        <authorList>
            <person name="Whitman W."/>
        </authorList>
    </citation>
    <scope>NUCLEOTIDE SEQUENCE [LARGE SCALE GENOMIC DNA]</scope>
    <source>
        <strain evidence="4 5">LP43</strain>
    </source>
</reference>
<dbReference type="InterPro" id="IPR000182">
    <property type="entry name" value="GNAT_dom"/>
</dbReference>
<evidence type="ECO:0000256" key="1">
    <source>
        <dbReference type="ARBA" id="ARBA00022679"/>
    </source>
</evidence>
<evidence type="ECO:0000259" key="3">
    <source>
        <dbReference type="PROSITE" id="PS51186"/>
    </source>
</evidence>
<dbReference type="EMBL" id="PJMU01000003">
    <property type="protein sequence ID" value="PKV63414.1"/>
    <property type="molecule type" value="Genomic_DNA"/>
</dbReference>
<keyword evidence="2" id="KW-0012">Acyltransferase</keyword>
<organism evidence="4 5">
    <name type="scientific">Pontibacter ramchanderi</name>
    <dbReference type="NCBI Taxonomy" id="1179743"/>
    <lineage>
        <taxon>Bacteria</taxon>
        <taxon>Pseudomonadati</taxon>
        <taxon>Bacteroidota</taxon>
        <taxon>Cytophagia</taxon>
        <taxon>Cytophagales</taxon>
        <taxon>Hymenobacteraceae</taxon>
        <taxon>Pontibacter</taxon>
    </lineage>
</organism>
<dbReference type="InterPro" id="IPR016181">
    <property type="entry name" value="Acyl_CoA_acyltransferase"/>
</dbReference>
<sequence>MDEGGGEVDKIESSLPVQPRCLFLGHPGIASMLNRYRSQLIPLAIPMTLTFRSITLADAEALALLSLQFGYKVRKTEMAERIAQLLAHQEHCGFVACVDAQVVGWVHGFYTLRLESAPFVEIGGLVVEENLRGQGIGRQLIMQVKAWAMEKSVSKLRVRCHTSRVETHTFYRKLGFAESKEQKVFDLLL</sequence>
<dbReference type="PROSITE" id="PS51186">
    <property type="entry name" value="GNAT"/>
    <property type="match status" value="1"/>
</dbReference>
<dbReference type="PANTHER" id="PTHR43877">
    <property type="entry name" value="AMINOALKYLPHOSPHONATE N-ACETYLTRANSFERASE-RELATED-RELATED"/>
    <property type="match status" value="1"/>
</dbReference>
<dbReference type="Gene3D" id="3.40.630.30">
    <property type="match status" value="1"/>
</dbReference>
<dbReference type="Pfam" id="PF00583">
    <property type="entry name" value="Acetyltransf_1"/>
    <property type="match status" value="1"/>
</dbReference>
<dbReference type="SUPFAM" id="SSF55729">
    <property type="entry name" value="Acyl-CoA N-acyltransferases (Nat)"/>
    <property type="match status" value="1"/>
</dbReference>
<evidence type="ECO:0000256" key="2">
    <source>
        <dbReference type="ARBA" id="ARBA00023315"/>
    </source>
</evidence>
<evidence type="ECO:0000313" key="5">
    <source>
        <dbReference type="Proteomes" id="UP000233782"/>
    </source>
</evidence>
<dbReference type="GO" id="GO:0016747">
    <property type="term" value="F:acyltransferase activity, transferring groups other than amino-acyl groups"/>
    <property type="evidence" value="ECO:0007669"/>
    <property type="project" value="InterPro"/>
</dbReference>
<comment type="caution">
    <text evidence="4">The sequence shown here is derived from an EMBL/GenBank/DDBJ whole genome shotgun (WGS) entry which is preliminary data.</text>
</comment>
<gene>
    <name evidence="4" type="ORF">BD749_3257</name>
</gene>
<name>A0A2N3U9L3_9BACT</name>
<protein>
    <submittedName>
        <fullName evidence="4">Putative N-acetyltransferase YhbS</fullName>
    </submittedName>
</protein>
<proteinExistence type="predicted"/>
<evidence type="ECO:0000313" key="4">
    <source>
        <dbReference type="EMBL" id="PKV63414.1"/>
    </source>
</evidence>
<dbReference type="CDD" id="cd04301">
    <property type="entry name" value="NAT_SF"/>
    <property type="match status" value="1"/>
</dbReference>
<dbReference type="Proteomes" id="UP000233782">
    <property type="component" value="Unassembled WGS sequence"/>
</dbReference>
<keyword evidence="5" id="KW-1185">Reference proteome</keyword>
<keyword evidence="1 4" id="KW-0808">Transferase</keyword>
<accession>A0A2N3U9L3</accession>